<dbReference type="AlphaFoldDB" id="A0A917I058"/>
<dbReference type="Proteomes" id="UP000660862">
    <property type="component" value="Unassembled WGS sequence"/>
</dbReference>
<keyword evidence="3" id="KW-1185">Reference proteome</keyword>
<sequence length="72" mass="8212">MEKHWVKIFSTANPVQAELSKQMLEEHGVVSVIINKQDSSYRFGQLELYVHESEAVFARGLITEMETGDEEA</sequence>
<gene>
    <name evidence="2" type="ORF">GCM10007415_40960</name>
</gene>
<evidence type="ECO:0000313" key="2">
    <source>
        <dbReference type="EMBL" id="GGH00820.1"/>
    </source>
</evidence>
<comment type="caution">
    <text evidence="2">The sequence shown here is derived from an EMBL/GenBank/DDBJ whole genome shotgun (WGS) entry which is preliminary data.</text>
</comment>
<reference evidence="2" key="1">
    <citation type="journal article" date="2014" name="Int. J. Syst. Evol. Microbiol.">
        <title>Complete genome sequence of Corynebacterium casei LMG S-19264T (=DSM 44701T), isolated from a smear-ripened cheese.</title>
        <authorList>
            <consortium name="US DOE Joint Genome Institute (JGI-PGF)"/>
            <person name="Walter F."/>
            <person name="Albersmeier A."/>
            <person name="Kalinowski J."/>
            <person name="Ruckert C."/>
        </authorList>
    </citation>
    <scope>NUCLEOTIDE SEQUENCE</scope>
    <source>
        <strain evidence="2">CGMCC 1.12195</strain>
    </source>
</reference>
<evidence type="ECO:0000259" key="1">
    <source>
        <dbReference type="Pfam" id="PF09413"/>
    </source>
</evidence>
<proteinExistence type="predicted"/>
<evidence type="ECO:0000313" key="3">
    <source>
        <dbReference type="Proteomes" id="UP000660862"/>
    </source>
</evidence>
<accession>A0A917I058</accession>
<feature type="domain" description="DUF2007" evidence="1">
    <location>
        <begin position="5"/>
        <end position="66"/>
    </location>
</feature>
<dbReference type="InterPro" id="IPR018551">
    <property type="entry name" value="DUF2007"/>
</dbReference>
<protein>
    <recommendedName>
        <fullName evidence="1">DUF2007 domain-containing protein</fullName>
    </recommendedName>
</protein>
<dbReference type="Pfam" id="PF09413">
    <property type="entry name" value="DUF2007"/>
    <property type="match status" value="1"/>
</dbReference>
<name>A0A917I058_9SPHI</name>
<reference evidence="2" key="2">
    <citation type="submission" date="2020-09" db="EMBL/GenBank/DDBJ databases">
        <authorList>
            <person name="Sun Q."/>
            <person name="Zhou Y."/>
        </authorList>
    </citation>
    <scope>NUCLEOTIDE SEQUENCE</scope>
    <source>
        <strain evidence="2">CGMCC 1.12195</strain>
    </source>
</reference>
<dbReference type="EMBL" id="BMER01000005">
    <property type="protein sequence ID" value="GGH00820.1"/>
    <property type="molecule type" value="Genomic_DNA"/>
</dbReference>
<dbReference type="RefSeq" id="WP_188507965.1">
    <property type="nucleotide sequence ID" value="NZ_BMER01000005.1"/>
</dbReference>
<organism evidence="2 3">
    <name type="scientific">Parapedobacter pyrenivorans</name>
    <dbReference type="NCBI Taxonomy" id="1305674"/>
    <lineage>
        <taxon>Bacteria</taxon>
        <taxon>Pseudomonadati</taxon>
        <taxon>Bacteroidota</taxon>
        <taxon>Sphingobacteriia</taxon>
        <taxon>Sphingobacteriales</taxon>
        <taxon>Sphingobacteriaceae</taxon>
        <taxon>Parapedobacter</taxon>
    </lineage>
</organism>